<keyword evidence="6" id="KW-0819">tRNA processing</keyword>
<evidence type="ECO:0000256" key="5">
    <source>
        <dbReference type="ARBA" id="ARBA00022691"/>
    </source>
</evidence>
<protein>
    <recommendedName>
        <fullName evidence="2">tRNA(Phe) (4-demethylwyosine(37)-C(7)) aminocarboxypropyltransferase</fullName>
        <ecNumber evidence="2">2.5.1.114</ecNumber>
    </recommendedName>
</protein>
<dbReference type="PROSITE" id="PS51684">
    <property type="entry name" value="SAM_MT_TRM5_TYW2"/>
    <property type="match status" value="1"/>
</dbReference>
<dbReference type="EMBL" id="EAAA01001680">
    <property type="status" value="NOT_ANNOTATED_CDS"/>
    <property type="molecule type" value="Genomic_DNA"/>
</dbReference>
<feature type="domain" description="SAM-dependent methyltransferase TRM5/TYW2-type" evidence="8">
    <location>
        <begin position="6"/>
        <end position="294"/>
    </location>
</feature>
<organism evidence="9 10">
    <name type="scientific">Ciona intestinalis</name>
    <name type="common">Transparent sea squirt</name>
    <name type="synonym">Ascidia intestinalis</name>
    <dbReference type="NCBI Taxonomy" id="7719"/>
    <lineage>
        <taxon>Eukaryota</taxon>
        <taxon>Metazoa</taxon>
        <taxon>Chordata</taxon>
        <taxon>Tunicata</taxon>
        <taxon>Ascidiacea</taxon>
        <taxon>Phlebobranchia</taxon>
        <taxon>Cionidae</taxon>
        <taxon>Ciona</taxon>
    </lineage>
</organism>
<dbReference type="GO" id="GO:0030488">
    <property type="term" value="P:tRNA methylation"/>
    <property type="evidence" value="ECO:0000318"/>
    <property type="project" value="GO_Central"/>
</dbReference>
<dbReference type="CDD" id="cd02440">
    <property type="entry name" value="AdoMet_MTases"/>
    <property type="match status" value="1"/>
</dbReference>
<comment type="catalytic activity">
    <reaction evidence="7">
        <text>4-demethylwyosine(37) in tRNA(Phe) + S-adenosyl-L-methionine = 4-demethyl-7-[(3S)-3-amino-3-carboxypropyl]wyosine(37) in tRNA(Phe) + S-methyl-5'-thioadenosine + H(+)</text>
        <dbReference type="Rhea" id="RHEA:36355"/>
        <dbReference type="Rhea" id="RHEA-COMP:10164"/>
        <dbReference type="Rhea" id="RHEA-COMP:10378"/>
        <dbReference type="ChEBI" id="CHEBI:15378"/>
        <dbReference type="ChEBI" id="CHEBI:17509"/>
        <dbReference type="ChEBI" id="CHEBI:59789"/>
        <dbReference type="ChEBI" id="CHEBI:64315"/>
        <dbReference type="ChEBI" id="CHEBI:73550"/>
        <dbReference type="EC" id="2.5.1.114"/>
    </reaction>
</comment>
<dbReference type="FunCoup" id="H2Y0C0">
    <property type="interactions" value="2"/>
</dbReference>
<reference evidence="9" key="4">
    <citation type="submission" date="2025-09" db="UniProtKB">
        <authorList>
            <consortium name="Ensembl"/>
        </authorList>
    </citation>
    <scope>IDENTIFICATION</scope>
</reference>
<evidence type="ECO:0000256" key="6">
    <source>
        <dbReference type="ARBA" id="ARBA00022694"/>
    </source>
</evidence>
<dbReference type="STRING" id="7719.ENSCINP00000035354"/>
<evidence type="ECO:0000256" key="2">
    <source>
        <dbReference type="ARBA" id="ARBA00012265"/>
    </source>
</evidence>
<dbReference type="AlphaFoldDB" id="H2Y0C0"/>
<dbReference type="InterPro" id="IPR029063">
    <property type="entry name" value="SAM-dependent_MTases_sf"/>
</dbReference>
<dbReference type="InParanoid" id="H2Y0C0"/>
<dbReference type="PANTHER" id="PTHR23245:SF25">
    <property type="entry name" value="TRNA WYBUTOSINE-SYNTHESIZING PROTEIN 2 HOMOLOG"/>
    <property type="match status" value="1"/>
</dbReference>
<keyword evidence="4" id="KW-0808">Transferase</keyword>
<evidence type="ECO:0000256" key="7">
    <source>
        <dbReference type="ARBA" id="ARBA00049400"/>
    </source>
</evidence>
<dbReference type="Ensembl" id="ENSCINT00000034136.1">
    <property type="protein sequence ID" value="ENSCINP00000035354.1"/>
    <property type="gene ID" value="ENSCING00000019633.1"/>
</dbReference>
<dbReference type="OMA" id="EHSWVKH"/>
<reference evidence="9" key="3">
    <citation type="submission" date="2025-08" db="UniProtKB">
        <authorList>
            <consortium name="Ensembl"/>
        </authorList>
    </citation>
    <scope>IDENTIFICATION</scope>
</reference>
<dbReference type="GO" id="GO:0008175">
    <property type="term" value="F:tRNA methyltransferase activity"/>
    <property type="evidence" value="ECO:0000318"/>
    <property type="project" value="GO_Central"/>
</dbReference>
<proteinExistence type="predicted"/>
<dbReference type="GO" id="GO:0005737">
    <property type="term" value="C:cytoplasm"/>
    <property type="evidence" value="ECO:0000318"/>
    <property type="project" value="GO_Central"/>
</dbReference>
<evidence type="ECO:0000313" key="9">
    <source>
        <dbReference type="Ensembl" id="ENSCINP00000035354.1"/>
    </source>
</evidence>
<sequence>DLPRKWEKHGDLVMLPSNCFHLKVWAQLPQEQLWKYVAEALNVNRVAQQKNILNSDYRSPQVVMLLGDDTWVTHIDNRIIYKFDITKSMFSSGNITEKIRMANLNCDGEIVIDMFAGIGYFTLPLLVHSKARFVHACEWNPDSVTALKANLLLNKVESKCKIYEGDNRVVCPTEVGDRIILGLIPTAEQSYIAACKALKVKGGIFHIHHNVTSIKNNDTEKGDIKYENLTCNRKIKKDWMQWALNTCKQLLTILKQVKSCNSMPGWCITLVHIERVKSYAPCIDHLVLDLVIHHKSLST</sequence>
<evidence type="ECO:0000256" key="4">
    <source>
        <dbReference type="ARBA" id="ARBA00022679"/>
    </source>
</evidence>
<dbReference type="InterPro" id="IPR056743">
    <property type="entry name" value="TRM5-TYW2-like_MTfase"/>
</dbReference>
<dbReference type="Pfam" id="PF25133">
    <property type="entry name" value="TYW2_N_2"/>
    <property type="match status" value="1"/>
</dbReference>
<dbReference type="EC" id="2.5.1.114" evidence="2"/>
<dbReference type="Gene3D" id="3.40.50.150">
    <property type="entry name" value="Vaccinia Virus protein VP39"/>
    <property type="match status" value="1"/>
</dbReference>
<dbReference type="Proteomes" id="UP000008144">
    <property type="component" value="Chromosome 3"/>
</dbReference>
<dbReference type="PANTHER" id="PTHR23245">
    <property type="entry name" value="TRNA METHYLTRANSFERASE"/>
    <property type="match status" value="1"/>
</dbReference>
<evidence type="ECO:0000313" key="10">
    <source>
        <dbReference type="Proteomes" id="UP000008144"/>
    </source>
</evidence>
<dbReference type="Pfam" id="PF02475">
    <property type="entry name" value="TRM5-TYW2_MTfase"/>
    <property type="match status" value="1"/>
</dbReference>
<dbReference type="FunFam" id="3.40.50.150:FF:000131">
    <property type="entry name" value="tRNA wybutosine-synthesizing protein 2/3/4"/>
    <property type="match status" value="1"/>
</dbReference>
<name>H2Y0C0_CIOIN</name>
<keyword evidence="5" id="KW-0949">S-adenosyl-L-methionine</keyword>
<dbReference type="HOGENOM" id="CLU_022610_1_0_1"/>
<evidence type="ECO:0000256" key="1">
    <source>
        <dbReference type="ARBA" id="ARBA00004797"/>
    </source>
</evidence>
<reference evidence="9" key="2">
    <citation type="journal article" date="2008" name="Genome Biol.">
        <title>Improved genome assembly and evidence-based global gene model set for the chordate Ciona intestinalis: new insight into intron and operon populations.</title>
        <authorList>
            <person name="Satou Y."/>
            <person name="Mineta K."/>
            <person name="Ogasawara M."/>
            <person name="Sasakura Y."/>
            <person name="Shoguchi E."/>
            <person name="Ueno K."/>
            <person name="Yamada L."/>
            <person name="Matsumoto J."/>
            <person name="Wasserscheid J."/>
            <person name="Dewar K."/>
            <person name="Wiley G.B."/>
            <person name="Macmil S.L."/>
            <person name="Roe B.A."/>
            <person name="Zeller R.W."/>
            <person name="Hastings K.E."/>
            <person name="Lemaire P."/>
            <person name="Lindquist E."/>
            <person name="Endo T."/>
            <person name="Hotta K."/>
            <person name="Inaba K."/>
        </authorList>
    </citation>
    <scope>NUCLEOTIDE SEQUENCE [LARGE SCALE GENOMIC DNA]</scope>
    <source>
        <strain evidence="9">wild type</strain>
    </source>
</reference>
<dbReference type="InterPro" id="IPR030382">
    <property type="entry name" value="MeTrfase_TRM5/TYW2"/>
</dbReference>
<dbReference type="FunFam" id="3.30.300.110:FF:000002">
    <property type="entry name" value="tRNA wybutosine-synthesizing protein 2 homolog"/>
    <property type="match status" value="1"/>
</dbReference>
<dbReference type="SUPFAM" id="SSF53335">
    <property type="entry name" value="S-adenosyl-L-methionine-dependent methyltransferases"/>
    <property type="match status" value="1"/>
</dbReference>
<dbReference type="InterPro" id="IPR056744">
    <property type="entry name" value="TRM5/TYW2-like_N"/>
</dbReference>
<dbReference type="GO" id="GO:0102522">
    <property type="term" value="F:tRNA 4-demethylwyosine alpha-amino-alpha-carboxypropyltransferase activity"/>
    <property type="evidence" value="ECO:0007669"/>
    <property type="project" value="UniProtKB-EC"/>
</dbReference>
<dbReference type="GeneTree" id="ENSGT00940000153304"/>
<accession>H2Y0C0</accession>
<dbReference type="GO" id="GO:0031591">
    <property type="term" value="P:wybutosine biosynthetic process"/>
    <property type="evidence" value="ECO:0000318"/>
    <property type="project" value="GO_Central"/>
</dbReference>
<keyword evidence="10" id="KW-1185">Reference proteome</keyword>
<keyword evidence="3" id="KW-0489">Methyltransferase</keyword>
<evidence type="ECO:0000259" key="8">
    <source>
        <dbReference type="PROSITE" id="PS51684"/>
    </source>
</evidence>
<reference evidence="10" key="1">
    <citation type="journal article" date="2002" name="Science">
        <title>The draft genome of Ciona intestinalis: insights into chordate and vertebrate origins.</title>
        <authorList>
            <person name="Dehal P."/>
            <person name="Satou Y."/>
            <person name="Campbell R.K."/>
            <person name="Chapman J."/>
            <person name="Degnan B."/>
            <person name="De Tomaso A."/>
            <person name="Davidson B."/>
            <person name="Di Gregorio A."/>
            <person name="Gelpke M."/>
            <person name="Goodstein D.M."/>
            <person name="Harafuji N."/>
            <person name="Hastings K.E."/>
            <person name="Ho I."/>
            <person name="Hotta K."/>
            <person name="Huang W."/>
            <person name="Kawashima T."/>
            <person name="Lemaire P."/>
            <person name="Martinez D."/>
            <person name="Meinertzhagen I.A."/>
            <person name="Necula S."/>
            <person name="Nonaka M."/>
            <person name="Putnam N."/>
            <person name="Rash S."/>
            <person name="Saiga H."/>
            <person name="Satake M."/>
            <person name="Terry A."/>
            <person name="Yamada L."/>
            <person name="Wang H.G."/>
            <person name="Awazu S."/>
            <person name="Azumi K."/>
            <person name="Boore J."/>
            <person name="Branno M."/>
            <person name="Chin-Bow S."/>
            <person name="DeSantis R."/>
            <person name="Doyle S."/>
            <person name="Francino P."/>
            <person name="Keys D.N."/>
            <person name="Haga S."/>
            <person name="Hayashi H."/>
            <person name="Hino K."/>
            <person name="Imai K.S."/>
            <person name="Inaba K."/>
            <person name="Kano S."/>
            <person name="Kobayashi K."/>
            <person name="Kobayashi M."/>
            <person name="Lee B.I."/>
            <person name="Makabe K.W."/>
            <person name="Manohar C."/>
            <person name="Matassi G."/>
            <person name="Medina M."/>
            <person name="Mochizuki Y."/>
            <person name="Mount S."/>
            <person name="Morishita T."/>
            <person name="Miura S."/>
            <person name="Nakayama A."/>
            <person name="Nishizaka S."/>
            <person name="Nomoto H."/>
            <person name="Ohta F."/>
            <person name="Oishi K."/>
            <person name="Rigoutsos I."/>
            <person name="Sano M."/>
            <person name="Sasaki A."/>
            <person name="Sasakura Y."/>
            <person name="Shoguchi E."/>
            <person name="Shin-i T."/>
            <person name="Spagnuolo A."/>
            <person name="Stainier D."/>
            <person name="Suzuki M.M."/>
            <person name="Tassy O."/>
            <person name="Takatori N."/>
            <person name="Tokuoka M."/>
            <person name="Yagi K."/>
            <person name="Yoshizaki F."/>
            <person name="Wada S."/>
            <person name="Zhang C."/>
            <person name="Hyatt P.D."/>
            <person name="Larimer F."/>
            <person name="Detter C."/>
            <person name="Doggett N."/>
            <person name="Glavina T."/>
            <person name="Hawkins T."/>
            <person name="Richardson P."/>
            <person name="Lucas S."/>
            <person name="Kohara Y."/>
            <person name="Levine M."/>
            <person name="Satoh N."/>
            <person name="Rokhsar D.S."/>
        </authorList>
    </citation>
    <scope>NUCLEOTIDE SEQUENCE [LARGE SCALE GENOMIC DNA]</scope>
</reference>
<evidence type="ECO:0000256" key="3">
    <source>
        <dbReference type="ARBA" id="ARBA00022603"/>
    </source>
</evidence>
<comment type="pathway">
    <text evidence="1">tRNA modification; wybutosine-tRNA(Phe) biosynthesis.</text>
</comment>
<dbReference type="Gene3D" id="3.30.300.110">
    <property type="entry name" value="Met-10+ protein-like domains"/>
    <property type="match status" value="1"/>
</dbReference>